<dbReference type="Proteomes" id="UP001595821">
    <property type="component" value="Unassembled WGS sequence"/>
</dbReference>
<dbReference type="EMBL" id="JBHSDJ010000029">
    <property type="protein sequence ID" value="MFC4247103.1"/>
    <property type="molecule type" value="Genomic_DNA"/>
</dbReference>
<dbReference type="Pfam" id="PF26476">
    <property type="entry name" value="DUF8149"/>
    <property type="match status" value="1"/>
</dbReference>
<dbReference type="RefSeq" id="WP_246974276.1">
    <property type="nucleotide sequence ID" value="NZ_CP095397.1"/>
</dbReference>
<feature type="domain" description="DUF8149" evidence="1">
    <location>
        <begin position="6"/>
        <end position="71"/>
    </location>
</feature>
<protein>
    <recommendedName>
        <fullName evidence="1">DUF8149 domain-containing protein</fullName>
    </recommendedName>
</protein>
<organism evidence="2 3">
    <name type="scientific">Natribaculum luteum</name>
    <dbReference type="NCBI Taxonomy" id="1586232"/>
    <lineage>
        <taxon>Archaea</taxon>
        <taxon>Methanobacteriati</taxon>
        <taxon>Methanobacteriota</taxon>
        <taxon>Stenosarchaea group</taxon>
        <taxon>Halobacteria</taxon>
        <taxon>Halobacteriales</taxon>
        <taxon>Natrialbaceae</taxon>
        <taxon>Natribaculum</taxon>
    </lineage>
</organism>
<proteinExistence type="predicted"/>
<reference evidence="2 3" key="1">
    <citation type="journal article" date="2014" name="Int. J. Syst. Evol. Microbiol.">
        <title>Complete genome sequence of Corynebacterium casei LMG S-19264T (=DSM 44701T), isolated from a smear-ripened cheese.</title>
        <authorList>
            <consortium name="US DOE Joint Genome Institute (JGI-PGF)"/>
            <person name="Walter F."/>
            <person name="Albersmeier A."/>
            <person name="Kalinowski J."/>
            <person name="Ruckert C."/>
        </authorList>
    </citation>
    <scope>NUCLEOTIDE SEQUENCE [LARGE SCALE GENOMIC DNA]</scope>
    <source>
        <strain evidence="2 3">IBRC-M 10912</strain>
    </source>
</reference>
<dbReference type="AlphaFoldDB" id="A0ABD5NYD7"/>
<dbReference type="InterPro" id="IPR058462">
    <property type="entry name" value="DUF8149"/>
</dbReference>
<gene>
    <name evidence="2" type="ORF">ACFOZ7_08845</name>
</gene>
<evidence type="ECO:0000313" key="3">
    <source>
        <dbReference type="Proteomes" id="UP001595821"/>
    </source>
</evidence>
<evidence type="ECO:0000259" key="1">
    <source>
        <dbReference type="Pfam" id="PF26476"/>
    </source>
</evidence>
<evidence type="ECO:0000313" key="2">
    <source>
        <dbReference type="EMBL" id="MFC4247103.1"/>
    </source>
</evidence>
<accession>A0ABD5NYD7</accession>
<dbReference type="GeneID" id="71853743"/>
<comment type="caution">
    <text evidence="2">The sequence shown here is derived from an EMBL/GenBank/DDBJ whole genome shotgun (WGS) entry which is preliminary data.</text>
</comment>
<name>A0ABD5NYD7_9EURY</name>
<sequence>MTTRNDDDESPRVPIVCPACETTARIPLSDVADRLENHNERLHDGETVAKVDPDVADRVADLAASDMGLLE</sequence>